<dbReference type="InParanoid" id="G9N2B5"/>
<dbReference type="EMBL" id="ABDF02000084">
    <property type="protein sequence ID" value="EHK19228.1"/>
    <property type="molecule type" value="Genomic_DNA"/>
</dbReference>
<evidence type="ECO:0000256" key="1">
    <source>
        <dbReference type="ARBA" id="ARBA00006217"/>
    </source>
</evidence>
<comment type="similarity">
    <text evidence="1 5">Belongs to the beta-class carbonic anhydrase family.</text>
</comment>
<dbReference type="SUPFAM" id="SSF53056">
    <property type="entry name" value="beta-carbonic anhydrase, cab"/>
    <property type="match status" value="1"/>
</dbReference>
<comment type="caution">
    <text evidence="6">The sequence shown here is derived from an EMBL/GenBank/DDBJ whole genome shotgun (WGS) entry which is preliminary data.</text>
</comment>
<dbReference type="InterPro" id="IPR036874">
    <property type="entry name" value="Carbonic_anhydrase_sf"/>
</dbReference>
<evidence type="ECO:0000313" key="6">
    <source>
        <dbReference type="EMBL" id="EHK19228.1"/>
    </source>
</evidence>
<dbReference type="VEuPathDB" id="FungiDB:TRIVIDRAFT_225097"/>
<feature type="binding site" evidence="4">
    <location>
        <position position="97"/>
    </location>
    <ligand>
        <name>Zn(2+)</name>
        <dbReference type="ChEBI" id="CHEBI:29105"/>
    </ligand>
</feature>
<feature type="binding site" evidence="4">
    <location>
        <position position="45"/>
    </location>
    <ligand>
        <name>Zn(2+)</name>
        <dbReference type="ChEBI" id="CHEBI:29105"/>
    </ligand>
</feature>
<dbReference type="Proteomes" id="UP000007115">
    <property type="component" value="Unassembled WGS sequence"/>
</dbReference>
<dbReference type="InterPro" id="IPR001765">
    <property type="entry name" value="Carbonic_anhydrase"/>
</dbReference>
<dbReference type="eggNOG" id="ENOG502SS1K">
    <property type="taxonomic scope" value="Eukaryota"/>
</dbReference>
<gene>
    <name evidence="6" type="ORF">TRIVIDRAFT_225097</name>
</gene>
<dbReference type="PANTHER" id="PTHR43175">
    <property type="entry name" value="CARBONIC ANHYDRASE"/>
    <property type="match status" value="1"/>
</dbReference>
<organism evidence="6 7">
    <name type="scientific">Hypocrea virens (strain Gv29-8 / FGSC 10586)</name>
    <name type="common">Gliocladium virens</name>
    <name type="synonym">Trichoderma virens</name>
    <dbReference type="NCBI Taxonomy" id="413071"/>
    <lineage>
        <taxon>Eukaryota</taxon>
        <taxon>Fungi</taxon>
        <taxon>Dikarya</taxon>
        <taxon>Ascomycota</taxon>
        <taxon>Pezizomycotina</taxon>
        <taxon>Sordariomycetes</taxon>
        <taxon>Hypocreomycetidae</taxon>
        <taxon>Hypocreales</taxon>
        <taxon>Hypocreaceae</taxon>
        <taxon>Trichoderma</taxon>
    </lineage>
</organism>
<dbReference type="SMART" id="SM00947">
    <property type="entry name" value="Pro_CA"/>
    <property type="match status" value="1"/>
</dbReference>
<comment type="cofactor">
    <cofactor evidence="4">
        <name>Zn(2+)</name>
        <dbReference type="ChEBI" id="CHEBI:29105"/>
    </cofactor>
    <text evidence="4">Binds 1 zinc ion per subunit.</text>
</comment>
<dbReference type="HOGENOM" id="CLU_084253_4_1_1"/>
<evidence type="ECO:0000256" key="4">
    <source>
        <dbReference type="PIRSR" id="PIRSR601765-1"/>
    </source>
</evidence>
<accession>G9N2B5</accession>
<sequence>MSNQPTINELLERNKELAKTYTPKPTIAEIKSEGHPLPKVLVVTCGDPRCVPEQFLGATAGEIAVFRNVCGHVAAEIPFILYMDLILHFDEVMVVHHTDCGAFQFDDATVRKVLKVRAPEHAAKVDEYTEFGVITDLDQSIKEDIAALKSSPLMRKELVSEIRGFAFDIKTGLLREVEA</sequence>
<comment type="catalytic activity">
    <reaction evidence="5">
        <text>hydrogencarbonate + H(+) = CO2 + H2O</text>
        <dbReference type="Rhea" id="RHEA:10748"/>
        <dbReference type="ChEBI" id="CHEBI:15377"/>
        <dbReference type="ChEBI" id="CHEBI:15378"/>
        <dbReference type="ChEBI" id="CHEBI:16526"/>
        <dbReference type="ChEBI" id="CHEBI:17544"/>
        <dbReference type="EC" id="4.2.1.1"/>
    </reaction>
</comment>
<dbReference type="PANTHER" id="PTHR43175:SF3">
    <property type="entry name" value="CARBON DISULFIDE HYDROLASE"/>
    <property type="match status" value="1"/>
</dbReference>
<keyword evidence="7" id="KW-1185">Reference proteome</keyword>
<evidence type="ECO:0000256" key="2">
    <source>
        <dbReference type="ARBA" id="ARBA00022723"/>
    </source>
</evidence>
<dbReference type="GeneID" id="25791930"/>
<keyword evidence="2 4" id="KW-0479">Metal-binding</keyword>
<evidence type="ECO:0000256" key="3">
    <source>
        <dbReference type="ARBA" id="ARBA00022833"/>
    </source>
</evidence>
<dbReference type="AlphaFoldDB" id="G9N2B5"/>
<dbReference type="STRING" id="413071.G9N2B5"/>
<dbReference type="EC" id="4.2.1.1" evidence="5"/>
<dbReference type="OrthoDB" id="10248475at2759"/>
<evidence type="ECO:0000313" key="7">
    <source>
        <dbReference type="Proteomes" id="UP000007115"/>
    </source>
</evidence>
<dbReference type="GO" id="GO:0004089">
    <property type="term" value="F:carbonate dehydratase activity"/>
    <property type="evidence" value="ECO:0007669"/>
    <property type="project" value="UniProtKB-UniRule"/>
</dbReference>
<dbReference type="RefSeq" id="XP_013953426.1">
    <property type="nucleotide sequence ID" value="XM_014097951.1"/>
</dbReference>
<keyword evidence="3 4" id="KW-0862">Zinc</keyword>
<keyword evidence="5" id="KW-0456">Lyase</keyword>
<dbReference type="GO" id="GO:0008270">
    <property type="term" value="F:zinc ion binding"/>
    <property type="evidence" value="ECO:0007669"/>
    <property type="project" value="UniProtKB-UniRule"/>
</dbReference>
<protein>
    <recommendedName>
        <fullName evidence="5">Carbonic anhydrase</fullName>
        <ecNumber evidence="5">4.2.1.1</ecNumber>
    </recommendedName>
    <alternativeName>
        <fullName evidence="5">Carbonate dehydratase</fullName>
    </alternativeName>
</protein>
<dbReference type="OMA" id="KFAMVIL"/>
<feature type="binding site" evidence="4">
    <location>
        <position position="100"/>
    </location>
    <ligand>
        <name>Zn(2+)</name>
        <dbReference type="ChEBI" id="CHEBI:29105"/>
    </ligand>
</feature>
<feature type="binding site" evidence="4">
    <location>
        <position position="47"/>
    </location>
    <ligand>
        <name>Zn(2+)</name>
        <dbReference type="ChEBI" id="CHEBI:29105"/>
    </ligand>
</feature>
<dbReference type="Pfam" id="PF00484">
    <property type="entry name" value="Pro_CA"/>
    <property type="match status" value="1"/>
</dbReference>
<comment type="function">
    <text evidence="5">Reversible hydration of carbon dioxide.</text>
</comment>
<dbReference type="Gene3D" id="3.40.1050.10">
    <property type="entry name" value="Carbonic anhydrase"/>
    <property type="match status" value="1"/>
</dbReference>
<evidence type="ECO:0000256" key="5">
    <source>
        <dbReference type="RuleBase" id="RU003956"/>
    </source>
</evidence>
<reference evidence="6 7" key="1">
    <citation type="journal article" date="2011" name="Genome Biol.">
        <title>Comparative genome sequence analysis underscores mycoparasitism as the ancestral life style of Trichoderma.</title>
        <authorList>
            <person name="Kubicek C.P."/>
            <person name="Herrera-Estrella A."/>
            <person name="Seidl-Seiboth V."/>
            <person name="Martinez D.A."/>
            <person name="Druzhinina I.S."/>
            <person name="Thon M."/>
            <person name="Zeilinger S."/>
            <person name="Casas-Flores S."/>
            <person name="Horwitz B.A."/>
            <person name="Mukherjee P.K."/>
            <person name="Mukherjee M."/>
            <person name="Kredics L."/>
            <person name="Alcaraz L.D."/>
            <person name="Aerts A."/>
            <person name="Antal Z."/>
            <person name="Atanasova L."/>
            <person name="Cervantes-Badillo M.G."/>
            <person name="Challacombe J."/>
            <person name="Chertkov O."/>
            <person name="McCluskey K."/>
            <person name="Coulpier F."/>
            <person name="Deshpande N."/>
            <person name="von Doehren H."/>
            <person name="Ebbole D.J."/>
            <person name="Esquivel-Naranjo E.U."/>
            <person name="Fekete E."/>
            <person name="Flipphi M."/>
            <person name="Glaser F."/>
            <person name="Gomez-Rodriguez E.Y."/>
            <person name="Gruber S."/>
            <person name="Han C."/>
            <person name="Henrissat B."/>
            <person name="Hermosa R."/>
            <person name="Hernandez-Onate M."/>
            <person name="Karaffa L."/>
            <person name="Kosti I."/>
            <person name="Le Crom S."/>
            <person name="Lindquist E."/>
            <person name="Lucas S."/>
            <person name="Luebeck M."/>
            <person name="Luebeck P.S."/>
            <person name="Margeot A."/>
            <person name="Metz B."/>
            <person name="Misra M."/>
            <person name="Nevalainen H."/>
            <person name="Omann M."/>
            <person name="Packer N."/>
            <person name="Perrone G."/>
            <person name="Uresti-Rivera E.E."/>
            <person name="Salamov A."/>
            <person name="Schmoll M."/>
            <person name="Seiboth B."/>
            <person name="Shapiro H."/>
            <person name="Sukno S."/>
            <person name="Tamayo-Ramos J.A."/>
            <person name="Tisch D."/>
            <person name="Wiest A."/>
            <person name="Wilkinson H.H."/>
            <person name="Zhang M."/>
            <person name="Coutinho P.M."/>
            <person name="Kenerley C.M."/>
            <person name="Monte E."/>
            <person name="Baker S.E."/>
            <person name="Grigoriev I.V."/>
        </authorList>
    </citation>
    <scope>NUCLEOTIDE SEQUENCE [LARGE SCALE GENOMIC DNA]</scope>
    <source>
        <strain evidence="7">Gv29-8 / FGSC 10586</strain>
    </source>
</reference>
<proteinExistence type="inferred from homology"/>
<name>G9N2B5_HYPVG</name>